<feature type="transmembrane region" description="Helical" evidence="8">
    <location>
        <begin position="131"/>
        <end position="150"/>
    </location>
</feature>
<dbReference type="InterPro" id="IPR026032">
    <property type="entry name" value="HcaT-like"/>
</dbReference>
<protein>
    <submittedName>
        <fullName evidence="10">MFS transporter, PPP family, 3-phenylpropionic acid transporter</fullName>
    </submittedName>
</protein>
<gene>
    <name evidence="10" type="ORF">SAMN05216526_1704</name>
</gene>
<dbReference type="NCBIfam" id="NF037955">
    <property type="entry name" value="mfs"/>
    <property type="match status" value="1"/>
</dbReference>
<dbReference type="InterPro" id="IPR036259">
    <property type="entry name" value="MFS_trans_sf"/>
</dbReference>
<dbReference type="OrthoDB" id="9150135at2"/>
<evidence type="ECO:0000259" key="9">
    <source>
        <dbReference type="PROSITE" id="PS50850"/>
    </source>
</evidence>
<dbReference type="CDD" id="cd17335">
    <property type="entry name" value="MFS_MFSD6"/>
    <property type="match status" value="1"/>
</dbReference>
<evidence type="ECO:0000313" key="10">
    <source>
        <dbReference type="EMBL" id="SIT72661.1"/>
    </source>
</evidence>
<evidence type="ECO:0000313" key="11">
    <source>
        <dbReference type="Proteomes" id="UP000223759"/>
    </source>
</evidence>
<dbReference type="GO" id="GO:0005886">
    <property type="term" value="C:plasma membrane"/>
    <property type="evidence" value="ECO:0007669"/>
    <property type="project" value="UniProtKB-SubCell"/>
</dbReference>
<feature type="transmembrane region" description="Helical" evidence="8">
    <location>
        <begin position="71"/>
        <end position="87"/>
    </location>
</feature>
<evidence type="ECO:0000256" key="4">
    <source>
        <dbReference type="ARBA" id="ARBA00022519"/>
    </source>
</evidence>
<feature type="transmembrane region" description="Helical" evidence="8">
    <location>
        <begin position="12"/>
        <end position="28"/>
    </location>
</feature>
<dbReference type="STRING" id="233100.SAMN05216526_1704"/>
<sequence>MPASYWKLSSFYFFYFASIGAFMPYWGLYLKNEGFTPGQIGELMAIILATKIVAPNVWGWIADRTGQRMQVIRLAALMALIIFSGLLFFSGYWWIAAIMAGFSFFWNAALPQFEATTMNHLGARTDAYSRIRLWGSVGFIISVACLGIIFERIDVSWLPWMVLVLLSLLWISTLRVSDAPRTPTPSNGHSLWMTVRQPAVLLLLLSCFFMQASHGPYYAFFTLFLEENGYSRTVAGYLWAMAVVAEVLVFLLMHRLLPRFGAWPLLIFAMAITALRWLLLAFQVELFGLLVMTQLMHAASYGVYHAAAISLIHQFFTGTQQGRGQALYSSMSFGLGGALGALASGYIWSGIGPMWVYVMASGLAMLAVFAAVSGMRAQFRFRSLPSARP</sequence>
<dbReference type="GO" id="GO:0030395">
    <property type="term" value="F:lactose binding"/>
    <property type="evidence" value="ECO:0007669"/>
    <property type="project" value="TreeGrafter"/>
</dbReference>
<keyword evidence="7 8" id="KW-0472">Membrane</keyword>
<feature type="transmembrane region" description="Helical" evidence="8">
    <location>
        <begin position="328"/>
        <end position="348"/>
    </location>
</feature>
<dbReference type="Gene3D" id="1.20.1250.20">
    <property type="entry name" value="MFS general substrate transporter like domains"/>
    <property type="match status" value="2"/>
</dbReference>
<proteinExistence type="predicted"/>
<name>A0A1R3W772_9GAMM</name>
<keyword evidence="4" id="KW-0997">Cell inner membrane</keyword>
<evidence type="ECO:0000256" key="6">
    <source>
        <dbReference type="ARBA" id="ARBA00022989"/>
    </source>
</evidence>
<dbReference type="InterPro" id="IPR020846">
    <property type="entry name" value="MFS_dom"/>
</dbReference>
<dbReference type="PIRSF" id="PIRSF004925">
    <property type="entry name" value="HcaT"/>
    <property type="match status" value="1"/>
</dbReference>
<dbReference type="RefSeq" id="WP_076756103.1">
    <property type="nucleotide sequence ID" value="NZ_CP023018.1"/>
</dbReference>
<feature type="transmembrane region" description="Helical" evidence="8">
    <location>
        <begin position="40"/>
        <end position="59"/>
    </location>
</feature>
<dbReference type="Proteomes" id="UP000223759">
    <property type="component" value="Unassembled WGS sequence"/>
</dbReference>
<feature type="transmembrane region" description="Helical" evidence="8">
    <location>
        <begin position="265"/>
        <end position="292"/>
    </location>
</feature>
<evidence type="ECO:0000256" key="2">
    <source>
        <dbReference type="ARBA" id="ARBA00022448"/>
    </source>
</evidence>
<keyword evidence="2" id="KW-0813">Transport</keyword>
<keyword evidence="5 8" id="KW-0812">Transmembrane</keyword>
<dbReference type="InterPro" id="IPR024989">
    <property type="entry name" value="MFS_assoc_dom"/>
</dbReference>
<dbReference type="EMBL" id="FTPK01000003">
    <property type="protein sequence ID" value="SIT72661.1"/>
    <property type="molecule type" value="Genomic_DNA"/>
</dbReference>
<keyword evidence="11" id="KW-1185">Reference proteome</keyword>
<comment type="subcellular location">
    <subcellularLocation>
        <location evidence="1">Cell inner membrane</location>
        <topology evidence="1">Multi-pass membrane protein</topology>
    </subcellularLocation>
</comment>
<dbReference type="AlphaFoldDB" id="A0A1R3W772"/>
<accession>A0A1R3W772</accession>
<keyword evidence="6 8" id="KW-1133">Transmembrane helix</keyword>
<evidence type="ECO:0000256" key="7">
    <source>
        <dbReference type="ARBA" id="ARBA00023136"/>
    </source>
</evidence>
<evidence type="ECO:0000256" key="1">
    <source>
        <dbReference type="ARBA" id="ARBA00004429"/>
    </source>
</evidence>
<organism evidence="10 11">
    <name type="scientific">Ectothiorhodosinus mongolicus</name>
    <dbReference type="NCBI Taxonomy" id="233100"/>
    <lineage>
        <taxon>Bacteria</taxon>
        <taxon>Pseudomonadati</taxon>
        <taxon>Pseudomonadota</taxon>
        <taxon>Gammaproteobacteria</taxon>
        <taxon>Chromatiales</taxon>
        <taxon>Ectothiorhodospiraceae</taxon>
        <taxon>Ectothiorhodosinus</taxon>
    </lineage>
</organism>
<feature type="transmembrane region" description="Helical" evidence="8">
    <location>
        <begin position="195"/>
        <end position="214"/>
    </location>
</feature>
<feature type="transmembrane region" description="Helical" evidence="8">
    <location>
        <begin position="298"/>
        <end position="316"/>
    </location>
</feature>
<dbReference type="PANTHER" id="PTHR23522">
    <property type="entry name" value="BLL5896 PROTEIN"/>
    <property type="match status" value="1"/>
</dbReference>
<evidence type="ECO:0000256" key="5">
    <source>
        <dbReference type="ARBA" id="ARBA00022692"/>
    </source>
</evidence>
<feature type="domain" description="Major facilitator superfamily (MFS) profile" evidence="9">
    <location>
        <begin position="199"/>
        <end position="389"/>
    </location>
</feature>
<reference evidence="10 11" key="1">
    <citation type="submission" date="2017-01" db="EMBL/GenBank/DDBJ databases">
        <authorList>
            <person name="Mah S.A."/>
            <person name="Swanson W.J."/>
            <person name="Moy G.W."/>
            <person name="Vacquier V.D."/>
        </authorList>
    </citation>
    <scope>NUCLEOTIDE SEQUENCE [LARGE SCALE GENOMIC DNA]</scope>
    <source>
        <strain evidence="10 11">M9</strain>
    </source>
</reference>
<evidence type="ECO:0000256" key="8">
    <source>
        <dbReference type="SAM" id="Phobius"/>
    </source>
</evidence>
<feature type="transmembrane region" description="Helical" evidence="8">
    <location>
        <begin position="156"/>
        <end position="174"/>
    </location>
</feature>
<dbReference type="PANTHER" id="PTHR23522:SF10">
    <property type="entry name" value="3-PHENYLPROPIONIC ACID TRANSPORTER-RELATED"/>
    <property type="match status" value="1"/>
</dbReference>
<dbReference type="SUPFAM" id="SSF103473">
    <property type="entry name" value="MFS general substrate transporter"/>
    <property type="match status" value="1"/>
</dbReference>
<keyword evidence="3" id="KW-1003">Cell membrane</keyword>
<dbReference type="PROSITE" id="PS50850">
    <property type="entry name" value="MFS"/>
    <property type="match status" value="1"/>
</dbReference>
<feature type="transmembrane region" description="Helical" evidence="8">
    <location>
        <begin position="234"/>
        <end position="253"/>
    </location>
</feature>
<feature type="transmembrane region" description="Helical" evidence="8">
    <location>
        <begin position="354"/>
        <end position="372"/>
    </location>
</feature>
<feature type="transmembrane region" description="Helical" evidence="8">
    <location>
        <begin position="93"/>
        <end position="110"/>
    </location>
</feature>
<dbReference type="Pfam" id="PF12832">
    <property type="entry name" value="MFS_1_like"/>
    <property type="match status" value="1"/>
</dbReference>
<dbReference type="GO" id="GO:0015528">
    <property type="term" value="F:lactose:proton symporter activity"/>
    <property type="evidence" value="ECO:0007669"/>
    <property type="project" value="TreeGrafter"/>
</dbReference>
<evidence type="ECO:0000256" key="3">
    <source>
        <dbReference type="ARBA" id="ARBA00022475"/>
    </source>
</evidence>